<organism evidence="1 2">
    <name type="scientific">Trichonephila clavipes</name>
    <name type="common">Golden silk orbweaver</name>
    <name type="synonym">Nephila clavipes</name>
    <dbReference type="NCBI Taxonomy" id="2585209"/>
    <lineage>
        <taxon>Eukaryota</taxon>
        <taxon>Metazoa</taxon>
        <taxon>Ecdysozoa</taxon>
        <taxon>Arthropoda</taxon>
        <taxon>Chelicerata</taxon>
        <taxon>Arachnida</taxon>
        <taxon>Araneae</taxon>
        <taxon>Araneomorphae</taxon>
        <taxon>Entelegynae</taxon>
        <taxon>Araneoidea</taxon>
        <taxon>Nephilidae</taxon>
        <taxon>Trichonephila</taxon>
    </lineage>
</organism>
<protein>
    <submittedName>
        <fullName evidence="1">Uncharacterized protein</fullName>
    </submittedName>
</protein>
<dbReference type="AlphaFoldDB" id="A0A8X6RE96"/>
<evidence type="ECO:0000313" key="1">
    <source>
        <dbReference type="EMBL" id="GFX88815.1"/>
    </source>
</evidence>
<keyword evidence="2" id="KW-1185">Reference proteome</keyword>
<evidence type="ECO:0000313" key="2">
    <source>
        <dbReference type="Proteomes" id="UP000887159"/>
    </source>
</evidence>
<dbReference type="Proteomes" id="UP000887159">
    <property type="component" value="Unassembled WGS sequence"/>
</dbReference>
<proteinExistence type="predicted"/>
<name>A0A8X6RE96_TRICX</name>
<dbReference type="EMBL" id="BMAU01021062">
    <property type="protein sequence ID" value="GFX88815.1"/>
    <property type="molecule type" value="Genomic_DNA"/>
</dbReference>
<accession>A0A8X6RE96</accession>
<sequence>MISQVVCDYWSYLCASHPDPYFKKPVPFSFNSRLSPDRRCCRQSKKARVIDSLINRSQIAIPSTADVHEFLGQTMTSHPQCGHSPMSINAQEDAVRFSTTM</sequence>
<reference evidence="1" key="1">
    <citation type="submission" date="2020-08" db="EMBL/GenBank/DDBJ databases">
        <title>Multicomponent nature underlies the extraordinary mechanical properties of spider dragline silk.</title>
        <authorList>
            <person name="Kono N."/>
            <person name="Nakamura H."/>
            <person name="Mori M."/>
            <person name="Yoshida Y."/>
            <person name="Ohtoshi R."/>
            <person name="Malay A.D."/>
            <person name="Moran D.A.P."/>
            <person name="Tomita M."/>
            <person name="Numata K."/>
            <person name="Arakawa K."/>
        </authorList>
    </citation>
    <scope>NUCLEOTIDE SEQUENCE</scope>
</reference>
<gene>
    <name evidence="1" type="ORF">TNCV_2575221</name>
</gene>
<comment type="caution">
    <text evidence="1">The sequence shown here is derived from an EMBL/GenBank/DDBJ whole genome shotgun (WGS) entry which is preliminary data.</text>
</comment>